<reference evidence="1 2" key="1">
    <citation type="submission" date="2019-03" db="EMBL/GenBank/DDBJ databases">
        <title>Single cell metagenomics reveals metabolic interactions within the superorganism composed of flagellate Streblomastix strix and complex community of Bacteroidetes bacteria on its surface.</title>
        <authorList>
            <person name="Treitli S.C."/>
            <person name="Kolisko M."/>
            <person name="Husnik F."/>
            <person name="Keeling P."/>
            <person name="Hampl V."/>
        </authorList>
    </citation>
    <scope>NUCLEOTIDE SEQUENCE [LARGE SCALE GENOMIC DNA]</scope>
    <source>
        <strain evidence="1">ST1C</strain>
    </source>
</reference>
<dbReference type="AlphaFoldDB" id="A0A5J4V401"/>
<protein>
    <submittedName>
        <fullName evidence="1">Uncharacterized protein</fullName>
    </submittedName>
</protein>
<name>A0A5J4V401_9EUKA</name>
<dbReference type="EMBL" id="SNRW01009671">
    <property type="protein sequence ID" value="KAA6377646.1"/>
    <property type="molecule type" value="Genomic_DNA"/>
</dbReference>
<dbReference type="Proteomes" id="UP000324800">
    <property type="component" value="Unassembled WGS sequence"/>
</dbReference>
<dbReference type="PANTHER" id="PTHR33050">
    <property type="entry name" value="REVERSE TRANSCRIPTASE DOMAIN-CONTAINING PROTEIN"/>
    <property type="match status" value="1"/>
</dbReference>
<evidence type="ECO:0000313" key="1">
    <source>
        <dbReference type="EMBL" id="KAA6377646.1"/>
    </source>
</evidence>
<gene>
    <name evidence="1" type="ORF">EZS28_026828</name>
</gene>
<evidence type="ECO:0000313" key="2">
    <source>
        <dbReference type="Proteomes" id="UP000324800"/>
    </source>
</evidence>
<dbReference type="InterPro" id="IPR052055">
    <property type="entry name" value="Hepadnavirus_pol/RT"/>
</dbReference>
<proteinExistence type="predicted"/>
<dbReference type="PANTHER" id="PTHR33050:SF7">
    <property type="entry name" value="RIBONUCLEASE H"/>
    <property type="match status" value="1"/>
</dbReference>
<comment type="caution">
    <text evidence="1">The sequence shown here is derived from an EMBL/GenBank/DDBJ whole genome shotgun (WGS) entry which is preliminary data.</text>
</comment>
<organism evidence="1 2">
    <name type="scientific">Streblomastix strix</name>
    <dbReference type="NCBI Taxonomy" id="222440"/>
    <lineage>
        <taxon>Eukaryota</taxon>
        <taxon>Metamonada</taxon>
        <taxon>Preaxostyla</taxon>
        <taxon>Oxymonadida</taxon>
        <taxon>Streblomastigidae</taxon>
        <taxon>Streblomastix</taxon>
    </lineage>
</organism>
<accession>A0A5J4V401</accession>
<sequence>MRNRTEIDKYILRMDIEPEGNEYMNVGRKKAEKDTSIERLVQHNIYQYIHEDKIISSADKQIEFPQTLDKRNTSPQGWGATRIYDSQSELIQHDCWSETEAEMTSNAKVIKAFYYVLPRFEQVFKKMQDQAVLIRSDNTTAVYDIGKWKAKESLMERIKQVFYLMKRLQPQIIAIHIPGKLNLTTDSFFRHYRSRDYTQKDGVIQRISKKQDYMPQIDVFATQYNKLIQNYLIVDLNDLETHFYNAFNQKWSKIKLYIHSPLPVLNSVLQKMKQDKALGIIIAQTWPGQSWYIKLKNLSIKFLFLGLSERILEMGQRMKNKDQNLQLGNVGAFLLDLLQTQEETYQ</sequence>